<feature type="active site" evidence="1">
    <location>
        <position position="132"/>
    </location>
</feature>
<evidence type="ECO:0000313" key="10">
    <source>
        <dbReference type="EMBL" id="CAF4567987.1"/>
    </source>
</evidence>
<proteinExistence type="predicted"/>
<dbReference type="EMBL" id="CAJNYV010000006">
    <property type="protein sequence ID" value="CAF3318126.1"/>
    <property type="molecule type" value="Genomic_DNA"/>
</dbReference>
<dbReference type="EMBL" id="CAJOBS010000645">
    <property type="protein sequence ID" value="CAF4617262.1"/>
    <property type="molecule type" value="Genomic_DNA"/>
</dbReference>
<dbReference type="GO" id="GO:0005737">
    <property type="term" value="C:cytoplasm"/>
    <property type="evidence" value="ECO:0007669"/>
    <property type="project" value="InterPro"/>
</dbReference>
<dbReference type="EMBL" id="CAJNYT010004069">
    <property type="protein sequence ID" value="CAF3629331.1"/>
    <property type="molecule type" value="Genomic_DNA"/>
</dbReference>
<keyword evidence="13" id="KW-1185">Reference proteome</keyword>
<dbReference type="Proteomes" id="UP000663838">
    <property type="component" value="Unassembled WGS sequence"/>
</dbReference>
<dbReference type="PROSITE" id="PS00092">
    <property type="entry name" value="N6_MTASE"/>
    <property type="match status" value="1"/>
</dbReference>
<evidence type="ECO:0000313" key="9">
    <source>
        <dbReference type="EMBL" id="CAF4268377.1"/>
    </source>
</evidence>
<dbReference type="Proteomes" id="UP000663851">
    <property type="component" value="Unassembled WGS sequence"/>
</dbReference>
<dbReference type="Proteomes" id="UP000663862">
    <property type="component" value="Unassembled WGS sequence"/>
</dbReference>
<dbReference type="PANTHER" id="PTHR15750">
    <property type="entry name" value="VASOHIBIN-1-LIKE ISOFORM X2"/>
    <property type="match status" value="1"/>
</dbReference>
<dbReference type="InterPro" id="IPR002052">
    <property type="entry name" value="DNA_methylase_N6_adenine_CS"/>
</dbReference>
<dbReference type="Proteomes" id="UP000663872">
    <property type="component" value="Unassembled WGS sequence"/>
</dbReference>
<dbReference type="Proteomes" id="UP000663825">
    <property type="component" value="Unassembled WGS sequence"/>
</dbReference>
<protein>
    <submittedName>
        <fullName evidence="9">Uncharacterized protein</fullName>
    </submittedName>
</protein>
<sequence>MATTTCGYEPIRSGDVILFYINRDGLPLSDRCTDRMWTFCMEQYPKNALQIKSIRDRVSEYPSIVYGDPPYNVAPNPRLTVQEKLQQIQTYVQRLEYNYTGMQFFDLNANRPISGLMDTARHIMTESLPIKCFEAFLIAIYLTTGIIGLERFNISFKTRFNSIVYRHIVLGVKYGQIYGGLGLSRRTDLAYKPLNGKYERLSTLIDDYVQAYKNYGHTVLRIRIGLPIIHDLKSYLTINWNAITIHPNKTGRIDYERELDKIVRVWRQMNIYASYRSNVSLASVVQPTGNIVTAASLPNRLQSLSFRSNREASFNCRRSAIKKTATTTDDSHATERDQSLPCAIRV</sequence>
<dbReference type="Proteomes" id="UP000663833">
    <property type="component" value="Unassembled WGS sequence"/>
</dbReference>
<evidence type="ECO:0000313" key="8">
    <source>
        <dbReference type="EMBL" id="CAF4205136.1"/>
    </source>
</evidence>
<dbReference type="EMBL" id="CAJOBO010000076">
    <property type="protein sequence ID" value="CAF4121081.1"/>
    <property type="molecule type" value="Genomic_DNA"/>
</dbReference>
<evidence type="ECO:0000313" key="6">
    <source>
        <dbReference type="EMBL" id="CAF3629331.1"/>
    </source>
</evidence>
<dbReference type="Proteomes" id="UP000663869">
    <property type="component" value="Unassembled WGS sequence"/>
</dbReference>
<evidence type="ECO:0000313" key="5">
    <source>
        <dbReference type="EMBL" id="CAF3470415.1"/>
    </source>
</evidence>
<dbReference type="EMBL" id="CAJNYD010002902">
    <property type="protein sequence ID" value="CAF3450901.1"/>
    <property type="molecule type" value="Genomic_DNA"/>
</dbReference>
<dbReference type="GO" id="GO:0003676">
    <property type="term" value="F:nucleic acid binding"/>
    <property type="evidence" value="ECO:0007669"/>
    <property type="project" value="InterPro"/>
</dbReference>
<dbReference type="Pfam" id="PF14822">
    <property type="entry name" value="Vasohibin"/>
    <property type="match status" value="1"/>
</dbReference>
<accession>A0A820G0B8</accession>
<dbReference type="Proteomes" id="UP000663848">
    <property type="component" value="Unassembled WGS sequence"/>
</dbReference>
<dbReference type="AlphaFoldDB" id="A0A820G0B8"/>
<dbReference type="EMBL" id="CAJOBR010000995">
    <property type="protein sequence ID" value="CAF4567987.1"/>
    <property type="molecule type" value="Genomic_DNA"/>
</dbReference>
<evidence type="ECO:0000313" key="12">
    <source>
        <dbReference type="Proteomes" id="UP000663862"/>
    </source>
</evidence>
<feature type="active site" evidence="1">
    <location>
        <position position="184"/>
    </location>
</feature>
<feature type="active site" evidence="1">
    <location>
        <position position="167"/>
    </location>
</feature>
<dbReference type="Proteomes" id="UP000663873">
    <property type="component" value="Unassembled WGS sequence"/>
</dbReference>
<dbReference type="EMBL" id="CAJOBQ010000132">
    <property type="protein sequence ID" value="CAF4268377.1"/>
    <property type="molecule type" value="Genomic_DNA"/>
</dbReference>
<evidence type="ECO:0000313" key="7">
    <source>
        <dbReference type="EMBL" id="CAF4121081.1"/>
    </source>
</evidence>
<dbReference type="GO" id="GO:0008168">
    <property type="term" value="F:methyltransferase activity"/>
    <property type="evidence" value="ECO:0007669"/>
    <property type="project" value="InterPro"/>
</dbReference>
<organism evidence="9 12">
    <name type="scientific">Rotaria socialis</name>
    <dbReference type="NCBI Taxonomy" id="392032"/>
    <lineage>
        <taxon>Eukaryota</taxon>
        <taxon>Metazoa</taxon>
        <taxon>Spiralia</taxon>
        <taxon>Gnathifera</taxon>
        <taxon>Rotifera</taxon>
        <taxon>Eurotatoria</taxon>
        <taxon>Bdelloidea</taxon>
        <taxon>Philodinida</taxon>
        <taxon>Philodinidae</taxon>
        <taxon>Rotaria</taxon>
    </lineage>
</organism>
<evidence type="ECO:0000313" key="2">
    <source>
        <dbReference type="EMBL" id="CAF3259566.1"/>
    </source>
</evidence>
<dbReference type="PANTHER" id="PTHR15750:SF2">
    <property type="entry name" value="VASOHIBIN"/>
    <property type="match status" value="1"/>
</dbReference>
<gene>
    <name evidence="5" type="ORF">FME351_LOCUS14787</name>
    <name evidence="6" type="ORF">GRG538_LOCUS24085</name>
    <name evidence="7" type="ORF">HFQ381_LOCUS2361</name>
    <name evidence="3" type="ORF">KIK155_LOCUS222</name>
    <name evidence="4" type="ORF">LUA448_LOCUS21901</name>
    <name evidence="10" type="ORF">QYT958_LOCUS9435</name>
    <name evidence="2" type="ORF">TIS948_LOCUS15692</name>
    <name evidence="11" type="ORF">TOA249_LOCUS11712</name>
    <name evidence="9" type="ORF">TSG867_LOCUS4170</name>
    <name evidence="8" type="ORF">UJA718_LOCUS6795</name>
</gene>
<evidence type="ECO:0000256" key="1">
    <source>
        <dbReference type="PIRSR" id="PIRSR628131-1"/>
    </source>
</evidence>
<evidence type="ECO:0000313" key="4">
    <source>
        <dbReference type="EMBL" id="CAF3450901.1"/>
    </source>
</evidence>
<evidence type="ECO:0000313" key="11">
    <source>
        <dbReference type="EMBL" id="CAF4617262.1"/>
    </source>
</evidence>
<dbReference type="Proteomes" id="UP000663865">
    <property type="component" value="Unassembled WGS sequence"/>
</dbReference>
<name>A0A820G0B8_9BILA</name>
<dbReference type="GO" id="GO:0032259">
    <property type="term" value="P:methylation"/>
    <property type="evidence" value="ECO:0007669"/>
    <property type="project" value="InterPro"/>
</dbReference>
<comment type="caution">
    <text evidence="9">The sequence shown here is derived from an EMBL/GenBank/DDBJ whole genome shotgun (WGS) entry which is preliminary data.</text>
</comment>
<dbReference type="OrthoDB" id="9974232at2759"/>
<evidence type="ECO:0000313" key="13">
    <source>
        <dbReference type="Proteomes" id="UP000663873"/>
    </source>
</evidence>
<dbReference type="EMBL" id="CAJOBP010000653">
    <property type="protein sequence ID" value="CAF4205136.1"/>
    <property type="molecule type" value="Genomic_DNA"/>
</dbReference>
<reference evidence="9" key="1">
    <citation type="submission" date="2021-02" db="EMBL/GenBank/DDBJ databases">
        <authorList>
            <person name="Nowell W R."/>
        </authorList>
    </citation>
    <scope>NUCLEOTIDE SEQUENCE</scope>
</reference>
<evidence type="ECO:0000313" key="3">
    <source>
        <dbReference type="EMBL" id="CAF3318126.1"/>
    </source>
</evidence>
<dbReference type="EMBL" id="CAJNYU010001813">
    <property type="protein sequence ID" value="CAF3470415.1"/>
    <property type="molecule type" value="Genomic_DNA"/>
</dbReference>
<dbReference type="EMBL" id="CAJNXB010002550">
    <property type="protein sequence ID" value="CAF3259566.1"/>
    <property type="molecule type" value="Genomic_DNA"/>
</dbReference>
<dbReference type="InterPro" id="IPR028131">
    <property type="entry name" value="VASH1"/>
</dbReference>